<organism evidence="1 2">
    <name type="scientific">Clostridium acetobutylicum (strain ATCC 824 / DSM 792 / JCM 1419 / IAM 19013 / LMG 5710 / NBRC 13948 / NRRL B-527 / VKM B-1787 / 2291 / W)</name>
    <dbReference type="NCBI Taxonomy" id="272562"/>
    <lineage>
        <taxon>Bacteria</taxon>
        <taxon>Bacillati</taxon>
        <taxon>Bacillota</taxon>
        <taxon>Clostridia</taxon>
        <taxon>Eubacteriales</taxon>
        <taxon>Clostridiaceae</taxon>
        <taxon>Clostridium</taxon>
    </lineage>
</organism>
<dbReference type="AlphaFoldDB" id="Q97F35"/>
<dbReference type="eggNOG" id="COG0457">
    <property type="taxonomic scope" value="Bacteria"/>
</dbReference>
<evidence type="ECO:0000313" key="2">
    <source>
        <dbReference type="Proteomes" id="UP000000814"/>
    </source>
</evidence>
<dbReference type="HOGENOM" id="CLU_050666_0_0_9"/>
<gene>
    <name evidence="1" type="ordered locus">CA_C2919</name>
</gene>
<name>Q97F35_CLOAB</name>
<reference evidence="1 2" key="1">
    <citation type="journal article" date="2001" name="J. Bacteriol.">
        <title>Genome sequence and comparative analysis of the solvent-producing bacterium Clostridium acetobutylicum.</title>
        <authorList>
            <person name="Nolling J."/>
            <person name="Breton G."/>
            <person name="Omelchenko M.V."/>
            <person name="Makarova K.S."/>
            <person name="Zeng Q."/>
            <person name="Gibson R."/>
            <person name="Lee H.M."/>
            <person name="Dubois J."/>
            <person name="Qiu D."/>
            <person name="Hitti J."/>
            <person name="Wolf Y.I."/>
            <person name="Tatusov R.L."/>
            <person name="Sabathe F."/>
            <person name="Doucette-Stamm L."/>
            <person name="Soucaille P."/>
            <person name="Daly M.J."/>
            <person name="Bennett G.N."/>
            <person name="Koonin E.V."/>
            <person name="Smith D.R."/>
        </authorList>
    </citation>
    <scope>NUCLEOTIDE SEQUENCE [LARGE SCALE GENOMIC DNA]</scope>
    <source>
        <strain evidence="2">ATCC 824 / DSM 792 / JCM 1419 / LMG 5710 / VKM B-1787</strain>
    </source>
</reference>
<protein>
    <recommendedName>
        <fullName evidence="3">DUF2971 domain-containing protein</fullName>
    </recommendedName>
</protein>
<dbReference type="Proteomes" id="UP000000814">
    <property type="component" value="Chromosome"/>
</dbReference>
<keyword evidence="2" id="KW-1185">Reference proteome</keyword>
<dbReference type="PIR" id="B97259">
    <property type="entry name" value="B97259"/>
</dbReference>
<dbReference type="Pfam" id="PF11185">
    <property type="entry name" value="DUF2971"/>
    <property type="match status" value="1"/>
</dbReference>
<dbReference type="KEGG" id="cac:CA_C2919"/>
<proteinExistence type="predicted"/>
<dbReference type="EMBL" id="AE001437">
    <property type="protein sequence ID" value="AAK80861.1"/>
    <property type="molecule type" value="Genomic_DNA"/>
</dbReference>
<evidence type="ECO:0008006" key="3">
    <source>
        <dbReference type="Google" id="ProtNLM"/>
    </source>
</evidence>
<evidence type="ECO:0000313" key="1">
    <source>
        <dbReference type="EMBL" id="AAK80861.1"/>
    </source>
</evidence>
<sequence>MEWIDRFIELLFYGEKEEAYKLKFDHFPRRLYKYEVIDEKRLLALKNNKIWFANPDKLNDPFDSCGVFFDKKVLCNYTNKKSIDEYIDGLKRNIKVCCFSEELNSMPMWAHYANNHTGICIEYDFSKLNYMSEFSKYIFPIRYETEKYDITKFLERIFKEEAEERMYLLFFLMQIKHVSWSYEKEWRIILKAYEDKNEGIVCPIKPEGIYLGLNCSEENKEKLKRIVVENIKCPIYEIEKTEGKLFEFKTKNVSEKNYK</sequence>
<dbReference type="RefSeq" id="WP_010966202.1">
    <property type="nucleotide sequence ID" value="NC_003030.1"/>
</dbReference>
<dbReference type="InterPro" id="IPR021352">
    <property type="entry name" value="DUF2971"/>
</dbReference>
<dbReference type="PATRIC" id="fig|272562.8.peg.3103"/>
<dbReference type="OrthoDB" id="190848at2"/>
<accession>Q97F35</accession>
<dbReference type="GeneID" id="44999407"/>
<dbReference type="STRING" id="272562.CA_C2919"/>